<dbReference type="PANTHER" id="PTHR43194:SF2">
    <property type="entry name" value="PEROXISOMAL MEMBRANE PROTEIN LPX1"/>
    <property type="match status" value="1"/>
</dbReference>
<comment type="caution">
    <text evidence="2">The sequence shown here is derived from an EMBL/GenBank/DDBJ whole genome shotgun (WGS) entry which is preliminary data.</text>
</comment>
<dbReference type="SUPFAM" id="SSF53474">
    <property type="entry name" value="alpha/beta-Hydrolases"/>
    <property type="match status" value="1"/>
</dbReference>
<dbReference type="AlphaFoldDB" id="A0A815NPD0"/>
<gene>
    <name evidence="2" type="ORF">JYZ213_LOCUS40207</name>
</gene>
<dbReference type="PANTHER" id="PTHR43194">
    <property type="entry name" value="HYDROLASE ALPHA/BETA FOLD FAMILY"/>
    <property type="match status" value="1"/>
</dbReference>
<dbReference type="Pfam" id="PF12146">
    <property type="entry name" value="Hydrolase_4"/>
    <property type="match status" value="1"/>
</dbReference>
<dbReference type="InterPro" id="IPR022742">
    <property type="entry name" value="Hydrolase_4"/>
</dbReference>
<dbReference type="InterPro" id="IPR050228">
    <property type="entry name" value="Carboxylesterase_BioH"/>
</dbReference>
<name>A0A815NPD0_9BILA</name>
<dbReference type="EMBL" id="CAJNOG010001426">
    <property type="protein sequence ID" value="CAF1442479.1"/>
    <property type="molecule type" value="Genomic_DNA"/>
</dbReference>
<dbReference type="Proteomes" id="UP000663845">
    <property type="component" value="Unassembled WGS sequence"/>
</dbReference>
<reference evidence="2" key="1">
    <citation type="submission" date="2021-02" db="EMBL/GenBank/DDBJ databases">
        <authorList>
            <person name="Nowell W R."/>
        </authorList>
    </citation>
    <scope>NUCLEOTIDE SEQUENCE</scope>
</reference>
<evidence type="ECO:0000259" key="1">
    <source>
        <dbReference type="Pfam" id="PF12146"/>
    </source>
</evidence>
<protein>
    <recommendedName>
        <fullName evidence="1">Serine aminopeptidase S33 domain-containing protein</fullName>
    </recommendedName>
</protein>
<feature type="domain" description="Serine aminopeptidase S33" evidence="1">
    <location>
        <begin position="43"/>
        <end position="254"/>
    </location>
</feature>
<evidence type="ECO:0000313" key="2">
    <source>
        <dbReference type="EMBL" id="CAF1442479.1"/>
    </source>
</evidence>
<accession>A0A815NPD0</accession>
<dbReference type="Gene3D" id="3.40.50.1820">
    <property type="entry name" value="alpha/beta hydrolase"/>
    <property type="match status" value="1"/>
</dbReference>
<organism evidence="2 3">
    <name type="scientific">Adineta steineri</name>
    <dbReference type="NCBI Taxonomy" id="433720"/>
    <lineage>
        <taxon>Eukaryota</taxon>
        <taxon>Metazoa</taxon>
        <taxon>Spiralia</taxon>
        <taxon>Gnathifera</taxon>
        <taxon>Rotifera</taxon>
        <taxon>Eurotatoria</taxon>
        <taxon>Bdelloidea</taxon>
        <taxon>Adinetida</taxon>
        <taxon>Adinetidae</taxon>
        <taxon>Adineta</taxon>
    </lineage>
</organism>
<proteinExistence type="predicted"/>
<sequence length="270" mass="30250">MTMKSRNCERRRVLLKPQIDLTLDVIVNGEDGLPPVILLPSSMRDSGEFEDVAQYIAKAGYLVLRPQPRGFGASRGSLENLTLHVLADDVAATIRDLGKGYPAVIIGHAFGHYVARVTDLDYPELVRGIVIAAGEQRYQNDSTLVVSLERAADEKLPREERLKHLYHAFFAADSDASVWLTGWHPELRPVYRDAGRIPSKNEWWPVSHSPILDLQAAQDPWRPLQSRNELKNALHSLVTIQLIEGASHSLFPEQPVMVANAIINWIKTLN</sequence>
<dbReference type="InterPro" id="IPR029058">
    <property type="entry name" value="AB_hydrolase_fold"/>
</dbReference>
<evidence type="ECO:0000313" key="3">
    <source>
        <dbReference type="Proteomes" id="UP000663845"/>
    </source>
</evidence>